<feature type="domain" description="Plasmid pRiA4b Orf3-like" evidence="1">
    <location>
        <begin position="176"/>
        <end position="355"/>
    </location>
</feature>
<organism evidence="3 4">
    <name type="scientific">Aceticella autotrophica</name>
    <dbReference type="NCBI Taxonomy" id="2755338"/>
    <lineage>
        <taxon>Bacteria</taxon>
        <taxon>Bacillati</taxon>
        <taxon>Bacillota</taxon>
        <taxon>Clostridia</taxon>
        <taxon>Thermoanaerobacterales</taxon>
        <taxon>Thermoanaerobacteraceae</taxon>
        <taxon>Aceticella</taxon>
    </lineage>
</organism>
<dbReference type="Pfam" id="PF22016">
    <property type="entry name" value="DUF6933"/>
    <property type="match status" value="1"/>
</dbReference>
<name>A0A975AWP2_9THEO</name>
<evidence type="ECO:0000259" key="2">
    <source>
        <dbReference type="Pfam" id="PF22016"/>
    </source>
</evidence>
<dbReference type="Proteomes" id="UP000671913">
    <property type="component" value="Chromosome"/>
</dbReference>
<evidence type="ECO:0000313" key="3">
    <source>
        <dbReference type="EMBL" id="QSZ27783.1"/>
    </source>
</evidence>
<dbReference type="Pfam" id="PF07929">
    <property type="entry name" value="PRiA4_ORF3"/>
    <property type="match status" value="1"/>
</dbReference>
<dbReference type="RefSeq" id="WP_284680500.1">
    <property type="nucleotide sequence ID" value="NZ_CP060096.1"/>
</dbReference>
<keyword evidence="4" id="KW-1185">Reference proteome</keyword>
<dbReference type="InterPro" id="IPR053864">
    <property type="entry name" value="DUF6933"/>
</dbReference>
<dbReference type="InterPro" id="IPR024047">
    <property type="entry name" value="MM3350-like_sf"/>
</dbReference>
<reference evidence="3" key="1">
    <citation type="submission" date="2020-08" db="EMBL/GenBank/DDBJ databases">
        <title>Genomic insights into the carbon and energy metabolism of the first obligate autotrophic acetogenic bacterium Aceticella autotrophica gen. nov., sp. nov.</title>
        <authorList>
            <person name="Toshchakov S.V."/>
            <person name="Elcheninov A.G."/>
            <person name="Kublanov I.V."/>
            <person name="Frolov E.N."/>
            <person name="Lebedinsky A.V."/>
        </authorList>
    </citation>
    <scope>NUCLEOTIDE SEQUENCE</scope>
    <source>
        <strain evidence="3">3443-3Ac</strain>
    </source>
</reference>
<accession>A0A975AWP2</accession>
<dbReference type="PANTHER" id="PTHR41878">
    <property type="entry name" value="LEXA REPRESSOR-RELATED"/>
    <property type="match status" value="1"/>
</dbReference>
<dbReference type="InterPro" id="IPR012912">
    <property type="entry name" value="Plasmid_pRiA4b_Orf3-like"/>
</dbReference>
<dbReference type="AlphaFoldDB" id="A0A975AWP2"/>
<evidence type="ECO:0000259" key="1">
    <source>
        <dbReference type="Pfam" id="PF07929"/>
    </source>
</evidence>
<dbReference type="EMBL" id="CP060096">
    <property type="protein sequence ID" value="QSZ27783.1"/>
    <property type="molecule type" value="Genomic_DNA"/>
</dbReference>
<dbReference type="Gene3D" id="3.10.290.30">
    <property type="entry name" value="MM3350-like"/>
    <property type="match status" value="1"/>
</dbReference>
<gene>
    <name evidence="3" type="ORF">ACETAC_02495</name>
</gene>
<dbReference type="KEGG" id="aaut:ACETAC_02495"/>
<sequence>MLIQCTKRLLNGLNVKPSLHKDEDPLFCWHANLISLNRRKTIVLVNDKNRYVIVLYGLKAKDFKKLDKLILNAIRETFSHECIKDEVIEEYINRAGEVIYAKTKDKSSVARMNKSCDIVNSYQDSLMNDSIYQSDISKRASRYWVRIRECRYITPSEEMHRDLEVLSGKPIFCCKAAKIKVTLEMKKYKVWRKLIVPLNMTFTEFHEVLQAAFAWKDCHLHEFFIYGNDYENKLFINHPAYHKEGYKAIVNLVSDEEAFDYPSDVEMKFERGIKLSQYIPQYKRLLYKYDFGDGWQHYIEVEKIIDDYDLNYPVCLEGEGNAPPEDVGGEFGYEEFLNIISDKNDPEYEDMMAWGKR</sequence>
<dbReference type="PANTHER" id="PTHR41878:SF1">
    <property type="entry name" value="TNPR PROTEIN"/>
    <property type="match status" value="1"/>
</dbReference>
<proteinExistence type="predicted"/>
<feature type="domain" description="DUF6933" evidence="2">
    <location>
        <begin position="2"/>
        <end position="158"/>
    </location>
</feature>
<evidence type="ECO:0000313" key="4">
    <source>
        <dbReference type="Proteomes" id="UP000671913"/>
    </source>
</evidence>
<protein>
    <submittedName>
        <fullName evidence="3">Plasmid pRiA4b ORF-3 family protein</fullName>
    </submittedName>
</protein>
<dbReference type="SUPFAM" id="SSF159941">
    <property type="entry name" value="MM3350-like"/>
    <property type="match status" value="1"/>
</dbReference>